<feature type="non-terminal residue" evidence="2">
    <location>
        <position position="1"/>
    </location>
</feature>
<name>A0AAW0XJA7_CHEQU</name>
<evidence type="ECO:0000256" key="1">
    <source>
        <dbReference type="SAM" id="MobiDB-lite"/>
    </source>
</evidence>
<feature type="region of interest" description="Disordered" evidence="1">
    <location>
        <begin position="1"/>
        <end position="20"/>
    </location>
</feature>
<feature type="region of interest" description="Disordered" evidence="1">
    <location>
        <begin position="37"/>
        <end position="60"/>
    </location>
</feature>
<comment type="caution">
    <text evidence="2">The sequence shown here is derived from an EMBL/GenBank/DDBJ whole genome shotgun (WGS) entry which is preliminary data.</text>
</comment>
<gene>
    <name evidence="2" type="ORF">OTU49_000851</name>
</gene>
<dbReference type="EMBL" id="JARKIK010000022">
    <property type="protein sequence ID" value="KAK8744521.1"/>
    <property type="molecule type" value="Genomic_DNA"/>
</dbReference>
<feature type="compositionally biased region" description="Polar residues" evidence="1">
    <location>
        <begin position="72"/>
        <end position="82"/>
    </location>
</feature>
<evidence type="ECO:0000313" key="2">
    <source>
        <dbReference type="EMBL" id="KAK8744521.1"/>
    </source>
</evidence>
<protein>
    <submittedName>
        <fullName evidence="2">Uncharacterized protein</fullName>
    </submittedName>
</protein>
<feature type="compositionally biased region" description="Polar residues" evidence="1">
    <location>
        <begin position="89"/>
        <end position="108"/>
    </location>
</feature>
<proteinExistence type="predicted"/>
<organism evidence="2 3">
    <name type="scientific">Cherax quadricarinatus</name>
    <name type="common">Australian red claw crayfish</name>
    <dbReference type="NCBI Taxonomy" id="27406"/>
    <lineage>
        <taxon>Eukaryota</taxon>
        <taxon>Metazoa</taxon>
        <taxon>Ecdysozoa</taxon>
        <taxon>Arthropoda</taxon>
        <taxon>Crustacea</taxon>
        <taxon>Multicrustacea</taxon>
        <taxon>Malacostraca</taxon>
        <taxon>Eumalacostraca</taxon>
        <taxon>Eucarida</taxon>
        <taxon>Decapoda</taxon>
        <taxon>Pleocyemata</taxon>
        <taxon>Astacidea</taxon>
        <taxon>Parastacoidea</taxon>
        <taxon>Parastacidae</taxon>
        <taxon>Cherax</taxon>
    </lineage>
</organism>
<feature type="region of interest" description="Disordered" evidence="1">
    <location>
        <begin position="72"/>
        <end position="110"/>
    </location>
</feature>
<evidence type="ECO:0000313" key="3">
    <source>
        <dbReference type="Proteomes" id="UP001445076"/>
    </source>
</evidence>
<reference evidence="2 3" key="1">
    <citation type="journal article" date="2024" name="BMC Genomics">
        <title>Genome assembly of redclaw crayfish (Cherax quadricarinatus) provides insights into its immune adaptation and hypoxia tolerance.</title>
        <authorList>
            <person name="Liu Z."/>
            <person name="Zheng J."/>
            <person name="Li H."/>
            <person name="Fang K."/>
            <person name="Wang S."/>
            <person name="He J."/>
            <person name="Zhou D."/>
            <person name="Weng S."/>
            <person name="Chi M."/>
            <person name="Gu Z."/>
            <person name="He J."/>
            <person name="Li F."/>
            <person name="Wang M."/>
        </authorList>
    </citation>
    <scope>NUCLEOTIDE SEQUENCE [LARGE SCALE GENOMIC DNA]</scope>
    <source>
        <strain evidence="2">ZL_2023a</strain>
    </source>
</reference>
<dbReference type="Proteomes" id="UP001445076">
    <property type="component" value="Unassembled WGS sequence"/>
</dbReference>
<accession>A0AAW0XJA7</accession>
<sequence>RRHSLPLTGRVEPSPEDLTLTTSSGVTLVTHLTGDALSTSSGAPTLFSPKTPLRQEPPPLPFTLTSATVRNLSRQPPSGTSHVNHRQEPLTSTTVRNLSRQPPSGTSHVNHRLDLSLVDHLARGSCFAHPTRSFPFFLSVAHFSNFLA</sequence>
<keyword evidence="3" id="KW-1185">Reference proteome</keyword>
<dbReference type="AlphaFoldDB" id="A0AAW0XJA7"/>